<dbReference type="EMBL" id="ANIK01000109">
    <property type="protein sequence ID" value="EMJ91335.1"/>
    <property type="molecule type" value="Genomic_DNA"/>
</dbReference>
<gene>
    <name evidence="1" type="ORF">LEP1GSC194_2314</name>
</gene>
<comment type="caution">
    <text evidence="1">The sequence shown here is derived from an EMBL/GenBank/DDBJ whole genome shotgun (WGS) entry which is preliminary data.</text>
</comment>
<dbReference type="PATRIC" id="fig|1218565.3.peg.4086"/>
<reference evidence="1 2" key="1">
    <citation type="submission" date="2013-01" db="EMBL/GenBank/DDBJ databases">
        <authorList>
            <person name="Harkins D.M."/>
            <person name="Durkin A.S."/>
            <person name="Brinkac L.M."/>
            <person name="Haft D.H."/>
            <person name="Selengut J.D."/>
            <person name="Sanka R."/>
            <person name="DePew J."/>
            <person name="Purushe J."/>
            <person name="Galloway R.L."/>
            <person name="Vinetz J.M."/>
            <person name="Sutton G.G."/>
            <person name="Nierman W.C."/>
            <person name="Fouts D.E."/>
        </authorList>
    </citation>
    <scope>NUCLEOTIDE SEQUENCE [LARGE SCALE GENOMIC DNA]</scope>
    <source>
        <strain evidence="1 2">79601</strain>
    </source>
</reference>
<protein>
    <submittedName>
        <fullName evidence="1">Uncharacterized protein</fullName>
    </submittedName>
</protein>
<dbReference type="Proteomes" id="UP000011988">
    <property type="component" value="Unassembled WGS sequence"/>
</dbReference>
<sequence length="51" mass="5837">MRKTFFKVSSTFLMNRLNIVYLSQITTLSEMGVFTYEGVIISKVVLTKTSL</sequence>
<proteinExistence type="predicted"/>
<organism evidence="1 2">
    <name type="scientific">Leptospira alstonii serovar Sichuan str. 79601</name>
    <dbReference type="NCBI Taxonomy" id="1218565"/>
    <lineage>
        <taxon>Bacteria</taxon>
        <taxon>Pseudomonadati</taxon>
        <taxon>Spirochaetota</taxon>
        <taxon>Spirochaetia</taxon>
        <taxon>Leptospirales</taxon>
        <taxon>Leptospiraceae</taxon>
        <taxon>Leptospira</taxon>
    </lineage>
</organism>
<dbReference type="AlphaFoldDB" id="M6CYG3"/>
<evidence type="ECO:0000313" key="2">
    <source>
        <dbReference type="Proteomes" id="UP000011988"/>
    </source>
</evidence>
<name>M6CYG3_9LEPT</name>
<accession>M6CYG3</accession>
<evidence type="ECO:0000313" key="1">
    <source>
        <dbReference type="EMBL" id="EMJ91335.1"/>
    </source>
</evidence>